<dbReference type="EMBL" id="CATNWA010014090">
    <property type="protein sequence ID" value="CAI9567211.1"/>
    <property type="molecule type" value="Genomic_DNA"/>
</dbReference>
<evidence type="ECO:0000313" key="3">
    <source>
        <dbReference type="Proteomes" id="UP001162483"/>
    </source>
</evidence>
<dbReference type="PROSITE" id="PS50011">
    <property type="entry name" value="PROTEIN_KINASE_DOM"/>
    <property type="match status" value="1"/>
</dbReference>
<dbReference type="Pfam" id="PF12260">
    <property type="entry name" value="PIP49_C"/>
    <property type="match status" value="1"/>
</dbReference>
<proteinExistence type="predicted"/>
<dbReference type="InterPro" id="IPR011009">
    <property type="entry name" value="Kinase-like_dom_sf"/>
</dbReference>
<gene>
    <name evidence="2" type="ORF">SPARVUS_LOCUS6504230</name>
</gene>
<comment type="caution">
    <text evidence="2">The sequence shown here is derived from an EMBL/GenBank/DDBJ whole genome shotgun (WGS) entry which is preliminary data.</text>
</comment>
<protein>
    <recommendedName>
        <fullName evidence="1">Protein kinase domain-containing protein</fullName>
    </recommendedName>
</protein>
<dbReference type="PANTHER" id="PTHR46448">
    <property type="entry name" value="PROTEIN KINASE DOMAIN-CONTAINING PROTEIN"/>
    <property type="match status" value="1"/>
</dbReference>
<dbReference type="PANTHER" id="PTHR46448:SF2">
    <property type="entry name" value="PROTEIN KINASE DOMAIN-CONTAINING PROTEIN"/>
    <property type="match status" value="1"/>
</dbReference>
<dbReference type="Gene3D" id="1.10.510.10">
    <property type="entry name" value="Transferase(Phosphotransferase) domain 1"/>
    <property type="match status" value="1"/>
</dbReference>
<accession>A0ABN9D7G7</accession>
<dbReference type="InterPro" id="IPR000719">
    <property type="entry name" value="Prot_kinase_dom"/>
</dbReference>
<dbReference type="SUPFAM" id="SSF56112">
    <property type="entry name" value="Protein kinase-like (PK-like)"/>
    <property type="match status" value="1"/>
</dbReference>
<dbReference type="InterPro" id="IPR042983">
    <property type="entry name" value="PKDCC"/>
</dbReference>
<sequence>MLTCQDLSYLSRIDYIGSGFTKLVLKGTLLNGKDIAIKTVHGEGNDVKNCMKAYGDRVGCHRLATYKLQKEIALMQILRHPGITQLHGQCYVNSDPADLRVTAMLDLGTPLEMIQLLQAPWEERFKVCLELVRLLHYLANSPLGSVALLDFQPRQFILVEGSLKLTDLDDATNEEILCRQDTDCTLTFPARSFGVTCSAAGTCVEANEKRNLYNAYRFFFTYLLPHASPPALRPLLQDIMNTTGTLSNQKQLFPAHISACVPSDRPAIKCLL</sequence>
<dbReference type="Proteomes" id="UP001162483">
    <property type="component" value="Unassembled WGS sequence"/>
</dbReference>
<reference evidence="2" key="1">
    <citation type="submission" date="2023-05" db="EMBL/GenBank/DDBJ databases">
        <authorList>
            <person name="Stuckert A."/>
        </authorList>
    </citation>
    <scope>NUCLEOTIDE SEQUENCE</scope>
</reference>
<name>A0ABN9D7G7_9NEOB</name>
<dbReference type="InterPro" id="IPR022049">
    <property type="entry name" value="FAM69_kinase_dom"/>
</dbReference>
<keyword evidence="3" id="KW-1185">Reference proteome</keyword>
<feature type="domain" description="Protein kinase" evidence="1">
    <location>
        <begin position="10"/>
        <end position="272"/>
    </location>
</feature>
<evidence type="ECO:0000259" key="1">
    <source>
        <dbReference type="PROSITE" id="PS50011"/>
    </source>
</evidence>
<evidence type="ECO:0000313" key="2">
    <source>
        <dbReference type="EMBL" id="CAI9567211.1"/>
    </source>
</evidence>
<organism evidence="2 3">
    <name type="scientific">Staurois parvus</name>
    <dbReference type="NCBI Taxonomy" id="386267"/>
    <lineage>
        <taxon>Eukaryota</taxon>
        <taxon>Metazoa</taxon>
        <taxon>Chordata</taxon>
        <taxon>Craniata</taxon>
        <taxon>Vertebrata</taxon>
        <taxon>Euteleostomi</taxon>
        <taxon>Amphibia</taxon>
        <taxon>Batrachia</taxon>
        <taxon>Anura</taxon>
        <taxon>Neobatrachia</taxon>
        <taxon>Ranoidea</taxon>
        <taxon>Ranidae</taxon>
        <taxon>Staurois</taxon>
    </lineage>
</organism>